<sequence length="96" mass="11832">MTTEVKKVAKRNMWTNEVYRIVDYHNAELLKKPIEVRNECTMRYRCEPRLRHQYIDIIVPVNFERKFVKISCFVSLAFRYVRQRCAISRKRFMRDV</sequence>
<organism evidence="1 2">
    <name type="scientific">Trichinella pseudospiralis</name>
    <name type="common">Parasitic roundworm</name>
    <dbReference type="NCBI Taxonomy" id="6337"/>
    <lineage>
        <taxon>Eukaryota</taxon>
        <taxon>Metazoa</taxon>
        <taxon>Ecdysozoa</taxon>
        <taxon>Nematoda</taxon>
        <taxon>Enoplea</taxon>
        <taxon>Dorylaimia</taxon>
        <taxon>Trichinellida</taxon>
        <taxon>Trichinellidae</taxon>
        <taxon>Trichinella</taxon>
    </lineage>
</organism>
<evidence type="ECO:0000313" key="2">
    <source>
        <dbReference type="Proteomes" id="UP000054826"/>
    </source>
</evidence>
<comment type="caution">
    <text evidence="1">The sequence shown here is derived from an EMBL/GenBank/DDBJ whole genome shotgun (WGS) entry which is preliminary data.</text>
</comment>
<reference evidence="1 2" key="1">
    <citation type="submission" date="2015-01" db="EMBL/GenBank/DDBJ databases">
        <title>Evolution of Trichinella species and genotypes.</title>
        <authorList>
            <person name="Korhonen P.K."/>
            <person name="Edoardo P."/>
            <person name="Giuseppe L.R."/>
            <person name="Gasser R.B."/>
        </authorList>
    </citation>
    <scope>NUCLEOTIDE SEQUENCE [LARGE SCALE GENOMIC DNA]</scope>
    <source>
        <strain evidence="1">ISS176</strain>
    </source>
</reference>
<dbReference type="Proteomes" id="UP000054826">
    <property type="component" value="Unassembled WGS sequence"/>
</dbReference>
<accession>A0A0V1JQ51</accession>
<dbReference type="EMBL" id="JYDV01000063">
    <property type="protein sequence ID" value="KRZ37053.1"/>
    <property type="molecule type" value="Genomic_DNA"/>
</dbReference>
<protein>
    <submittedName>
        <fullName evidence="1">Uncharacterized protein</fullName>
    </submittedName>
</protein>
<proteinExistence type="predicted"/>
<name>A0A0V1JQ51_TRIPS</name>
<evidence type="ECO:0000313" key="1">
    <source>
        <dbReference type="EMBL" id="KRZ37053.1"/>
    </source>
</evidence>
<gene>
    <name evidence="1" type="ORF">T4C_6285</name>
</gene>
<dbReference type="AlphaFoldDB" id="A0A0V1JQ51"/>